<dbReference type="Pfam" id="PF11716">
    <property type="entry name" value="MDMPI_N"/>
    <property type="match status" value="1"/>
</dbReference>
<dbReference type="AlphaFoldDB" id="A0A552WRL5"/>
<dbReference type="Proteomes" id="UP000318693">
    <property type="component" value="Unassembled WGS sequence"/>
</dbReference>
<evidence type="ECO:0000313" key="4">
    <source>
        <dbReference type="Proteomes" id="UP000318693"/>
    </source>
</evidence>
<dbReference type="SUPFAM" id="SSF55718">
    <property type="entry name" value="SCP-like"/>
    <property type="match status" value="1"/>
</dbReference>
<gene>
    <name evidence="3" type="ORF">FJ693_09860</name>
</gene>
<sequence>MSTQEAAATWDAEWEEEARAELRRRQGLGARYDAENAPHRELAWARSGTAFFARKLAELGDDELDEPSLLAGWSRRHLVAHVGYNGRALTRLTEWARTGEETPMYSSAEQRNAEIERGSTLPARALRNLFAHSEVHLNVEWRDLPEAAWDAEVRTAQGRTVPARETAWMRTREVWVHAVDLDNGGSFYDFPRDLLEELLADVLRSWQRRGEHVALTLAPAGAEQVVVGQGGPTVSGALPDLVRWLTGRGARRLTSSTGEVPEIPRWF</sequence>
<organism evidence="3 4">
    <name type="scientific">Georgenia yuyongxinii</name>
    <dbReference type="NCBI Taxonomy" id="2589797"/>
    <lineage>
        <taxon>Bacteria</taxon>
        <taxon>Bacillati</taxon>
        <taxon>Actinomycetota</taxon>
        <taxon>Actinomycetes</taxon>
        <taxon>Micrococcales</taxon>
        <taxon>Bogoriellaceae</taxon>
        <taxon>Georgenia</taxon>
    </lineage>
</organism>
<dbReference type="Gene3D" id="3.30.1050.20">
    <property type="match status" value="1"/>
</dbReference>
<reference evidence="3 4" key="1">
    <citation type="submission" date="2019-07" db="EMBL/GenBank/DDBJ databases">
        <title>Georgenia wutianyii sp. nov. and Georgenia *** sp. nov. isolated from plateau pika (Ochotona curzoniae) in the Qinghai-Tibet plateau of China.</title>
        <authorList>
            <person name="Tian Z."/>
        </authorList>
    </citation>
    <scope>NUCLEOTIDE SEQUENCE [LARGE SCALE GENOMIC DNA]</scope>
    <source>
        <strain evidence="3 4">Z446</strain>
    </source>
</reference>
<dbReference type="InterPro" id="IPR017517">
    <property type="entry name" value="Maleyloyr_isom"/>
</dbReference>
<dbReference type="InterPro" id="IPR010872">
    <property type="entry name" value="MDMPI_C-term_domain"/>
</dbReference>
<evidence type="ECO:0000313" key="3">
    <source>
        <dbReference type="EMBL" id="TRW45375.1"/>
    </source>
</evidence>
<dbReference type="InterPro" id="IPR024344">
    <property type="entry name" value="MDMPI_metal-binding"/>
</dbReference>
<dbReference type="Pfam" id="PF07398">
    <property type="entry name" value="MDMPI_C"/>
    <property type="match status" value="1"/>
</dbReference>
<feature type="domain" description="MDMPI C-terminal" evidence="1">
    <location>
        <begin position="189"/>
        <end position="265"/>
    </location>
</feature>
<keyword evidence="3" id="KW-0670">Pyruvate</keyword>
<dbReference type="InterPro" id="IPR034660">
    <property type="entry name" value="DinB/YfiT-like"/>
</dbReference>
<dbReference type="EMBL" id="VJXR01000024">
    <property type="protein sequence ID" value="TRW45375.1"/>
    <property type="molecule type" value="Genomic_DNA"/>
</dbReference>
<evidence type="ECO:0000259" key="2">
    <source>
        <dbReference type="Pfam" id="PF11716"/>
    </source>
</evidence>
<dbReference type="GO" id="GO:0046872">
    <property type="term" value="F:metal ion binding"/>
    <property type="evidence" value="ECO:0007669"/>
    <property type="project" value="InterPro"/>
</dbReference>
<comment type="caution">
    <text evidence="3">The sequence shown here is derived from an EMBL/GenBank/DDBJ whole genome shotgun (WGS) entry which is preliminary data.</text>
</comment>
<name>A0A552WRL5_9MICO</name>
<dbReference type="SUPFAM" id="SSF109854">
    <property type="entry name" value="DinB/YfiT-like putative metalloenzymes"/>
    <property type="match status" value="1"/>
</dbReference>
<accession>A0A552WRL5</accession>
<evidence type="ECO:0000259" key="1">
    <source>
        <dbReference type="Pfam" id="PF07398"/>
    </source>
</evidence>
<protein>
    <submittedName>
        <fullName evidence="3">Maleylpyruvate isomerase family mycothiol-dependent enzyme</fullName>
    </submittedName>
</protein>
<dbReference type="NCBIfam" id="TIGR03083">
    <property type="entry name" value="maleylpyruvate isomerase family mycothiol-dependent enzyme"/>
    <property type="match status" value="1"/>
</dbReference>
<dbReference type="RefSeq" id="WP_143418365.1">
    <property type="nucleotide sequence ID" value="NZ_VJXR01000024.1"/>
</dbReference>
<keyword evidence="3" id="KW-0413">Isomerase</keyword>
<dbReference type="Gene3D" id="1.20.120.450">
    <property type="entry name" value="dinb family like domain"/>
    <property type="match status" value="1"/>
</dbReference>
<feature type="domain" description="Mycothiol-dependent maleylpyruvate isomerase metal-binding" evidence="2">
    <location>
        <begin position="46"/>
        <end position="181"/>
    </location>
</feature>
<proteinExistence type="predicted"/>
<keyword evidence="4" id="KW-1185">Reference proteome</keyword>
<dbReference type="InterPro" id="IPR036527">
    <property type="entry name" value="SCP2_sterol-bd_dom_sf"/>
</dbReference>
<dbReference type="GO" id="GO:0016853">
    <property type="term" value="F:isomerase activity"/>
    <property type="evidence" value="ECO:0007669"/>
    <property type="project" value="UniProtKB-KW"/>
</dbReference>